<dbReference type="PRINTS" id="PR00411">
    <property type="entry name" value="PNDRDTASEI"/>
</dbReference>
<name>A0A7J7NM89_9MAGN</name>
<evidence type="ECO:0000313" key="1">
    <source>
        <dbReference type="EMBL" id="KAF6168305.1"/>
    </source>
</evidence>
<accession>A0A7J7NM89</accession>
<dbReference type="Gene3D" id="3.50.50.60">
    <property type="entry name" value="FAD/NAD(P)-binding domain"/>
    <property type="match status" value="1"/>
</dbReference>
<protein>
    <recommendedName>
        <fullName evidence="3">Glutathione reductase</fullName>
    </recommendedName>
</protein>
<dbReference type="AlphaFoldDB" id="A0A7J7NM89"/>
<evidence type="ECO:0008006" key="3">
    <source>
        <dbReference type="Google" id="ProtNLM"/>
    </source>
</evidence>
<dbReference type="EMBL" id="JACGCM010000697">
    <property type="protein sequence ID" value="KAF6168305.1"/>
    <property type="molecule type" value="Genomic_DNA"/>
</dbReference>
<organism evidence="1 2">
    <name type="scientific">Kingdonia uniflora</name>
    <dbReference type="NCBI Taxonomy" id="39325"/>
    <lineage>
        <taxon>Eukaryota</taxon>
        <taxon>Viridiplantae</taxon>
        <taxon>Streptophyta</taxon>
        <taxon>Embryophyta</taxon>
        <taxon>Tracheophyta</taxon>
        <taxon>Spermatophyta</taxon>
        <taxon>Magnoliopsida</taxon>
        <taxon>Ranunculales</taxon>
        <taxon>Circaeasteraceae</taxon>
        <taxon>Kingdonia</taxon>
    </lineage>
</organism>
<reference evidence="1 2" key="1">
    <citation type="journal article" date="2020" name="IScience">
        <title>Genome Sequencing of the Endangered Kingdonia uniflora (Circaeasteraceae, Ranunculales) Reveals Potential Mechanisms of Evolutionary Specialization.</title>
        <authorList>
            <person name="Sun Y."/>
            <person name="Deng T."/>
            <person name="Zhang A."/>
            <person name="Moore M.J."/>
            <person name="Landis J.B."/>
            <person name="Lin N."/>
            <person name="Zhang H."/>
            <person name="Zhang X."/>
            <person name="Huang J."/>
            <person name="Zhang X."/>
            <person name="Sun H."/>
            <person name="Wang H."/>
        </authorList>
    </citation>
    <scope>NUCLEOTIDE SEQUENCE [LARGE SCALE GENOMIC DNA]</scope>
    <source>
        <strain evidence="1">TB1705</strain>
        <tissue evidence="1">Leaf</tissue>
    </source>
</reference>
<proteinExistence type="predicted"/>
<evidence type="ECO:0000313" key="2">
    <source>
        <dbReference type="Proteomes" id="UP000541444"/>
    </source>
</evidence>
<keyword evidence="2" id="KW-1185">Reference proteome</keyword>
<dbReference type="InterPro" id="IPR036188">
    <property type="entry name" value="FAD/NAD-bd_sf"/>
</dbReference>
<dbReference type="Proteomes" id="UP000541444">
    <property type="component" value="Unassembled WGS sequence"/>
</dbReference>
<gene>
    <name evidence="1" type="ORF">GIB67_018145</name>
</gene>
<dbReference type="OrthoDB" id="5956163at2759"/>
<sequence length="127" mass="13577">MATSLGAPKTTLSSLTFQNLYKRIPNSHPKSLLTTTSPFRIKTLKSLSHGSRRFFSPYRPFTARAESENAAETTPTRSFDFDLFTIGAGSGGVRASRFAASYGVKVAICELPFATISSETAGGFGGT</sequence>
<comment type="caution">
    <text evidence="1">The sequence shown here is derived from an EMBL/GenBank/DDBJ whole genome shotgun (WGS) entry which is preliminary data.</text>
</comment>